<feature type="domain" description="Chorismate-utilising enzyme C-terminal" evidence="5">
    <location>
        <begin position="189"/>
        <end position="440"/>
    </location>
</feature>
<evidence type="ECO:0000256" key="1">
    <source>
        <dbReference type="ARBA" id="ARBA00000799"/>
    </source>
</evidence>
<protein>
    <recommendedName>
        <fullName evidence="4">Isochorismate synthase MenF</fullName>
        <ecNumber evidence="4">5.4.4.2</ecNumber>
    </recommendedName>
    <alternativeName>
        <fullName evidence="4">Isochorismate mutase</fullName>
    </alternativeName>
</protein>
<comment type="function">
    <text evidence="4">Catalyzes the conversion of chorismate to isochorismate.</text>
</comment>
<dbReference type="EMBL" id="PQAP01000112">
    <property type="protein sequence ID" value="PWB71522.1"/>
    <property type="molecule type" value="Genomic_DNA"/>
</dbReference>
<evidence type="ECO:0000313" key="7">
    <source>
        <dbReference type="Proteomes" id="UP000250918"/>
    </source>
</evidence>
<feature type="binding site" evidence="4">
    <location>
        <position position="436"/>
    </location>
    <ligand>
        <name>Mg(2+)</name>
        <dbReference type="ChEBI" id="CHEBI:18420"/>
    </ligand>
</feature>
<keyword evidence="4" id="KW-0479">Metal-binding</keyword>
<evidence type="ECO:0000259" key="5">
    <source>
        <dbReference type="Pfam" id="PF00425"/>
    </source>
</evidence>
<dbReference type="GO" id="GO:0008909">
    <property type="term" value="F:isochorismate synthase activity"/>
    <property type="evidence" value="ECO:0007669"/>
    <property type="project" value="UniProtKB-UniRule"/>
</dbReference>
<dbReference type="GO" id="GO:0000287">
    <property type="term" value="F:magnesium ion binding"/>
    <property type="evidence" value="ECO:0007669"/>
    <property type="project" value="UniProtKB-UniRule"/>
</dbReference>
<keyword evidence="3 4" id="KW-0413">Isomerase</keyword>
<dbReference type="InterPro" id="IPR005801">
    <property type="entry name" value="ADC_synthase"/>
</dbReference>
<comment type="similarity">
    <text evidence="2 4">Belongs to the isochorismate synthase family.</text>
</comment>
<name>A0A855X617_9BACT</name>
<feature type="binding site" evidence="4">
    <location>
        <position position="303"/>
    </location>
    <ligand>
        <name>Mg(2+)</name>
        <dbReference type="ChEBI" id="CHEBI:18420"/>
    </ligand>
</feature>
<dbReference type="SUPFAM" id="SSF56322">
    <property type="entry name" value="ADC synthase"/>
    <property type="match status" value="1"/>
</dbReference>
<accession>A0A855X617</accession>
<comment type="pathway">
    <text evidence="4">Quinol/quinone metabolism; menaquinone biosynthesis.</text>
</comment>
<dbReference type="UniPathway" id="UPA01057">
    <property type="reaction ID" value="UER00163"/>
</dbReference>
<gene>
    <name evidence="4" type="primary">menF</name>
    <name evidence="6" type="ORF">C3F09_07765</name>
</gene>
<dbReference type="InterPro" id="IPR015890">
    <property type="entry name" value="Chorismate_C"/>
</dbReference>
<dbReference type="GO" id="GO:0009234">
    <property type="term" value="P:menaquinone biosynthetic process"/>
    <property type="evidence" value="ECO:0007669"/>
    <property type="project" value="UniProtKB-UniRule"/>
</dbReference>
<dbReference type="UniPathway" id="UPA00079"/>
<dbReference type="HAMAP" id="MF_01935">
    <property type="entry name" value="MenF"/>
    <property type="match status" value="1"/>
</dbReference>
<feature type="active site" description="Proton acceptor" evidence="4">
    <location>
        <position position="209"/>
    </location>
</feature>
<dbReference type="Gene3D" id="3.60.120.10">
    <property type="entry name" value="Anthranilate synthase"/>
    <property type="match status" value="1"/>
</dbReference>
<dbReference type="Pfam" id="PF00425">
    <property type="entry name" value="Chorismate_bind"/>
    <property type="match status" value="1"/>
</dbReference>
<comment type="pathway">
    <text evidence="4">Quinol/quinone metabolism; 1,4-dihydroxy-2-naphthoate biosynthesis; 1,4-dihydroxy-2-naphthoate from chorismate: step 1/7.</text>
</comment>
<dbReference type="PANTHER" id="PTHR42839:SF2">
    <property type="entry name" value="ISOCHORISMATE SYNTHASE ENTC"/>
    <property type="match status" value="1"/>
</dbReference>
<reference evidence="6 7" key="1">
    <citation type="journal article" date="2018" name="ISME J.">
        <title>A methanotrophic archaeon couples anaerobic oxidation of methane to Fe(III) reduction.</title>
        <authorList>
            <person name="Cai C."/>
            <person name="Leu A.O."/>
            <person name="Xie G.J."/>
            <person name="Guo J."/>
            <person name="Feng Y."/>
            <person name="Zhao J.X."/>
            <person name="Tyson G.W."/>
            <person name="Yuan Z."/>
            <person name="Hu S."/>
        </authorList>
    </citation>
    <scope>NUCLEOTIDE SEQUENCE [LARGE SCALE GENOMIC DNA]</scope>
    <source>
        <strain evidence="6">FeB_12</strain>
    </source>
</reference>
<evidence type="ECO:0000313" key="6">
    <source>
        <dbReference type="EMBL" id="PWB71522.1"/>
    </source>
</evidence>
<evidence type="ECO:0000256" key="3">
    <source>
        <dbReference type="ARBA" id="ARBA00023235"/>
    </source>
</evidence>
<dbReference type="PANTHER" id="PTHR42839">
    <property type="entry name" value="ISOCHORISMATE SYNTHASE ENTC"/>
    <property type="match status" value="1"/>
</dbReference>
<comment type="caution">
    <text evidence="6">The sequence shown here is derived from an EMBL/GenBank/DDBJ whole genome shotgun (WGS) entry which is preliminary data.</text>
</comment>
<feature type="active site" description="Proton donor" evidence="4">
    <location>
        <position position="259"/>
    </location>
</feature>
<sequence>MSLVRVKRPADTIAEAIAALNEQVLHTVSRRRIEQREIVRVEVALKPFDTLAWISSQREGTKYYWRDWETGADFAGIGAIDSVAVNTPDDLHHLEARMTDSAESALRWFGGLPFDSERAASGGIGPGRFVLPGIEVESTRDAAKISCNIALHDSRLYSRLACLGDIDPYLRDGSDIRVSGHYRESTSPEMWHATIDRVLASITAGNISKLVPARQRIIPLNMPLNPWQALERLREQGGAVSLFGFQIEDGRTFIGASPERLFTRRGNSIRTEAIAGTIARGTSRDEDTRLADKLMQSSKDRREHDLVVDYLQQSLDPVTESLVVDKTSVLVLPRLQHLRTSVSGTLCEKVSDADLLAALHPTPAVAGSPRDRAVQLIREIEPFDRGWYAGPIGWVSREASEFAVGIRSVLVTGNQLVLTAGAGIVEGSDPRAEWEETEQKFQSTMDVILP</sequence>
<dbReference type="InterPro" id="IPR004561">
    <property type="entry name" value="IsoChor_synthase"/>
</dbReference>
<keyword evidence="4" id="KW-0460">Magnesium</keyword>
<dbReference type="InterPro" id="IPR034681">
    <property type="entry name" value="MenF"/>
</dbReference>
<evidence type="ECO:0000256" key="2">
    <source>
        <dbReference type="ARBA" id="ARBA00005297"/>
    </source>
</evidence>
<dbReference type="Proteomes" id="UP000250918">
    <property type="component" value="Unassembled WGS sequence"/>
</dbReference>
<proteinExistence type="inferred from homology"/>
<dbReference type="EC" id="5.4.4.2" evidence="4"/>
<evidence type="ECO:0000256" key="4">
    <source>
        <dbReference type="HAMAP-Rule" id="MF_01935"/>
    </source>
</evidence>
<comment type="cofactor">
    <cofactor evidence="4">
        <name>Mg(2+)</name>
        <dbReference type="ChEBI" id="CHEBI:18420"/>
    </cofactor>
</comment>
<keyword evidence="4" id="KW-0474">Menaquinone biosynthesis</keyword>
<dbReference type="NCBIfam" id="TIGR00543">
    <property type="entry name" value="isochor_syn"/>
    <property type="match status" value="1"/>
</dbReference>
<dbReference type="AlphaFoldDB" id="A0A855X617"/>
<comment type="catalytic activity">
    <reaction evidence="1 4">
        <text>chorismate = isochorismate</text>
        <dbReference type="Rhea" id="RHEA:18985"/>
        <dbReference type="ChEBI" id="CHEBI:29748"/>
        <dbReference type="ChEBI" id="CHEBI:29780"/>
        <dbReference type="EC" id="5.4.4.2"/>
    </reaction>
</comment>
<organism evidence="6 7">
    <name type="scientific">candidate division GN15 bacterium</name>
    <dbReference type="NCBI Taxonomy" id="2072418"/>
    <lineage>
        <taxon>Bacteria</taxon>
        <taxon>candidate division GN15</taxon>
    </lineage>
</organism>